<dbReference type="RefSeq" id="WP_011838836.1">
    <property type="nucleotide sequence ID" value="NC_009033.1"/>
</dbReference>
<protein>
    <submittedName>
        <fullName evidence="1">Uncharacterized protein</fullName>
    </submittedName>
</protein>
<sequence>MSSGILYVNTSGTEIFVLENLREKIDFDKIMDKTTSDWLYILLLRRVVSFATVFKMLTQHCQGELCYVRIYFYELKKQPIQLILKIFDQTFIILINSDPPIDKLLKRIIANPRFGETVVFISKLGKYNIAIDAELANDLKLARKLYMELSPIVFGRGFGRLVAMNMKRIGARYNVTLCVDKEGVSVQSIYENINLLIKSVSQCIR</sequence>
<dbReference type="Proteomes" id="UP000000254">
    <property type="component" value="Chromosome"/>
</dbReference>
<name>A3DLY5_STAMF</name>
<dbReference type="GeneID" id="4906497"/>
<dbReference type="AlphaFoldDB" id="A3DLY5"/>
<dbReference type="KEGG" id="smr:Smar_0538"/>
<evidence type="ECO:0000313" key="2">
    <source>
        <dbReference type="Proteomes" id="UP000000254"/>
    </source>
</evidence>
<reference evidence="1 2" key="2">
    <citation type="journal article" date="2009" name="Stand. Genomic Sci.">
        <title>Complete genome sequence of Staphylothermus marinus Stetter and Fiala 1986 type strain F1.</title>
        <authorList>
            <person name="Anderson I.J."/>
            <person name="Sun H."/>
            <person name="Lapidus A."/>
            <person name="Copeland A."/>
            <person name="Glavina Del Rio T."/>
            <person name="Tice H."/>
            <person name="Dalin E."/>
            <person name="Lucas S."/>
            <person name="Barry K."/>
            <person name="Land M."/>
            <person name="Richardson P."/>
            <person name="Huber H."/>
            <person name="Kyrpides N.C."/>
        </authorList>
    </citation>
    <scope>NUCLEOTIDE SEQUENCE [LARGE SCALE GENOMIC DNA]</scope>
    <source>
        <strain evidence="2">ATCC 43588 / DSM 3639 / JCM 9404 / F1</strain>
    </source>
</reference>
<dbReference type="eggNOG" id="arCOG12409">
    <property type="taxonomic scope" value="Archaea"/>
</dbReference>
<reference evidence="2" key="1">
    <citation type="journal article" date="2009" name="BMC Genomics">
        <title>The complete genome sequence of Staphylothermus marinus reveals differences in sulfur metabolism among heterotrophic Crenarchaeota.</title>
        <authorList>
            <person name="Anderson I.J."/>
            <person name="Dharmarajan L."/>
            <person name="Rodriguez J."/>
            <person name="Hooper S."/>
            <person name="Porat I."/>
            <person name="Ulrich L.E."/>
            <person name="Elkins J.G."/>
            <person name="Mavromatis K."/>
            <person name="Sun H."/>
            <person name="Land M."/>
            <person name="Lapidus A."/>
            <person name="Lucas S."/>
            <person name="Barry K."/>
            <person name="Huber H."/>
            <person name="Zhulin I.B."/>
            <person name="Whitman W.B."/>
            <person name="Mukhopadhyay B."/>
            <person name="Woese C."/>
            <person name="Bristow J."/>
            <person name="Kyrpides N."/>
        </authorList>
    </citation>
    <scope>NUCLEOTIDE SEQUENCE [LARGE SCALE GENOMIC DNA]</scope>
    <source>
        <strain evidence="2">ATCC 43588 / DSM 3639 / JCM 9404 / F1</strain>
    </source>
</reference>
<dbReference type="EMBL" id="CP000575">
    <property type="protein sequence ID" value="ABN69645.1"/>
    <property type="molecule type" value="Genomic_DNA"/>
</dbReference>
<dbReference type="OrthoDB" id="374294at2157"/>
<dbReference type="HOGENOM" id="CLU_1335104_0_0_2"/>
<organism evidence="1 2">
    <name type="scientific">Staphylothermus marinus (strain ATCC 43588 / DSM 3639 / JCM 9404 / F1)</name>
    <dbReference type="NCBI Taxonomy" id="399550"/>
    <lineage>
        <taxon>Archaea</taxon>
        <taxon>Thermoproteota</taxon>
        <taxon>Thermoprotei</taxon>
        <taxon>Desulfurococcales</taxon>
        <taxon>Desulfurococcaceae</taxon>
        <taxon>Staphylothermus</taxon>
    </lineage>
</organism>
<evidence type="ECO:0000313" key="1">
    <source>
        <dbReference type="EMBL" id="ABN69645.1"/>
    </source>
</evidence>
<keyword evidence="2" id="KW-1185">Reference proteome</keyword>
<dbReference type="STRING" id="399550.Smar_0538"/>
<gene>
    <name evidence="1" type="ordered locus">Smar_0538</name>
</gene>
<proteinExistence type="predicted"/>
<accession>A3DLY5</accession>